<evidence type="ECO:0000256" key="3">
    <source>
        <dbReference type="ARBA" id="ARBA00022490"/>
    </source>
</evidence>
<dbReference type="GO" id="GO:0008289">
    <property type="term" value="F:lipid binding"/>
    <property type="evidence" value="ECO:0007669"/>
    <property type="project" value="UniProtKB-KW"/>
</dbReference>
<dbReference type="GO" id="GO:0005829">
    <property type="term" value="C:cytosol"/>
    <property type="evidence" value="ECO:0007669"/>
    <property type="project" value="UniProtKB-ARBA"/>
</dbReference>
<evidence type="ECO:0000256" key="10">
    <source>
        <dbReference type="ARBA" id="ARBA00077188"/>
    </source>
</evidence>
<dbReference type="PANTHER" id="PTHR19308">
    <property type="entry name" value="PHOSPHATIDYLCHOLINE TRANSFER PROTEIN"/>
    <property type="match status" value="1"/>
</dbReference>
<keyword evidence="7" id="KW-0446">Lipid-binding</keyword>
<keyword evidence="3" id="KW-0963">Cytoplasm</keyword>
<dbReference type="InterPro" id="IPR051213">
    <property type="entry name" value="START_lipid_transfer"/>
</dbReference>
<dbReference type="GO" id="GO:0006869">
    <property type="term" value="P:lipid transport"/>
    <property type="evidence" value="ECO:0007669"/>
    <property type="project" value="UniProtKB-KW"/>
</dbReference>
<evidence type="ECO:0000256" key="4">
    <source>
        <dbReference type="ARBA" id="ARBA00022553"/>
    </source>
</evidence>
<keyword evidence="5" id="KW-0007">Acetylation</keyword>
<feature type="domain" description="START" evidence="13">
    <location>
        <begin position="185"/>
        <end position="378"/>
    </location>
</feature>
<dbReference type="SMART" id="SM00234">
    <property type="entry name" value="START"/>
    <property type="match status" value="1"/>
</dbReference>
<keyword evidence="4" id="KW-0597">Phosphoprotein</keyword>
<feature type="compositionally biased region" description="Low complexity" evidence="12">
    <location>
        <begin position="431"/>
        <end position="445"/>
    </location>
</feature>
<dbReference type="Proteomes" id="UP001168972">
    <property type="component" value="Unassembled WGS sequence"/>
</dbReference>
<evidence type="ECO:0000313" key="15">
    <source>
        <dbReference type="Proteomes" id="UP001168972"/>
    </source>
</evidence>
<evidence type="ECO:0000256" key="6">
    <source>
        <dbReference type="ARBA" id="ARBA00023055"/>
    </source>
</evidence>
<dbReference type="PANTHER" id="PTHR19308:SF8">
    <property type="entry name" value="STAR-RELATED LIPID TRANSFER PROTEIN 7, MITOCHONDRIAL"/>
    <property type="match status" value="1"/>
</dbReference>
<reference evidence="14" key="1">
    <citation type="journal article" date="2023" name="bioRxiv">
        <title>Scaffold-level genome assemblies of two parasitoid biocontrol wasps reveal the parthenogenesis mechanism and an associated novel virus.</title>
        <authorList>
            <person name="Inwood S."/>
            <person name="Skelly J."/>
            <person name="Guhlin J."/>
            <person name="Harrop T."/>
            <person name="Goldson S."/>
            <person name="Dearden P."/>
        </authorList>
    </citation>
    <scope>NUCLEOTIDE SEQUENCE</scope>
    <source>
        <strain evidence="14">Lincoln</strain>
        <tissue evidence="14">Whole body</tissue>
    </source>
</reference>
<feature type="region of interest" description="Disordered" evidence="12">
    <location>
        <begin position="431"/>
        <end position="455"/>
    </location>
</feature>
<dbReference type="SUPFAM" id="SSF55961">
    <property type="entry name" value="Bet v1-like"/>
    <property type="match status" value="1"/>
</dbReference>
<dbReference type="Pfam" id="PF01852">
    <property type="entry name" value="START"/>
    <property type="match status" value="1"/>
</dbReference>
<comment type="subcellular location">
    <subcellularLocation>
        <location evidence="1">Cytoplasm</location>
    </subcellularLocation>
</comment>
<dbReference type="InterPro" id="IPR023393">
    <property type="entry name" value="START-like_dom_sf"/>
</dbReference>
<evidence type="ECO:0000256" key="7">
    <source>
        <dbReference type="ARBA" id="ARBA00023121"/>
    </source>
</evidence>
<sequence length="497" mass="58611">MYSFHVTKLMRLFNHKISYMPTRSVLLLRPGRFGKYSDYSHRIGVWLNEQSIHVARACTKQFEFILAQRIRRSLQLFHLYNKLWDERALKLMMKSWRYRLGRNTKEFIMGSVGVTIFNWDDERITDDELHGYSHEIEAIYKLRDATVVCTVCRLRLIIDNPHPNVEYCTCINKPKSAIVNSDTEWQPFIERQDMLIWRREEPNTSGLYAYKVYGKFSDVTAEEFLQVQVDVDYRKVWDSTAQELEIIDTDPKSLSGEDHRTDIIYWEMIWPRLFSNRDYVYQRRWVVNKENGVVLIVSRVVDHPNAPNRPDTYRVTSYWSYMVIRPSTKLNEPGIEFGLTYFDDPGVNIPSAVTTWVAMSGLPDFLCRMRQAAKNYKKYRDSKTNENKKLCVVEPLIECSDVCDAIVIHNQNNTAFQQKQEVDKIEIHFNNNNNNTTNNNNNNDNTDVEIEKSGGENIVEDNRDSELDENEKEILSEKTAEKQHGFLRYYFLTKLFA</sequence>
<evidence type="ECO:0000259" key="13">
    <source>
        <dbReference type="PROSITE" id="PS50848"/>
    </source>
</evidence>
<accession>A0AA39FGN6</accession>
<gene>
    <name evidence="14" type="ORF">PV327_002898</name>
</gene>
<reference evidence="14" key="2">
    <citation type="submission" date="2023-03" db="EMBL/GenBank/DDBJ databases">
        <authorList>
            <person name="Inwood S.N."/>
            <person name="Skelly J.G."/>
            <person name="Guhlin J."/>
            <person name="Harrop T.W.R."/>
            <person name="Goldson S.G."/>
            <person name="Dearden P.K."/>
        </authorList>
    </citation>
    <scope>NUCLEOTIDE SEQUENCE</scope>
    <source>
        <strain evidence="14">Lincoln</strain>
        <tissue evidence="14">Whole body</tissue>
    </source>
</reference>
<dbReference type="InterPro" id="IPR041949">
    <property type="entry name" value="START_STARD7"/>
</dbReference>
<evidence type="ECO:0000256" key="8">
    <source>
        <dbReference type="ARBA" id="ARBA00063535"/>
    </source>
</evidence>
<comment type="caution">
    <text evidence="14">The sequence shown here is derived from an EMBL/GenBank/DDBJ whole genome shotgun (WGS) entry which is preliminary data.</text>
</comment>
<evidence type="ECO:0000256" key="12">
    <source>
        <dbReference type="SAM" id="MobiDB-lite"/>
    </source>
</evidence>
<dbReference type="FunFam" id="3.30.530.20:FF:000017">
    <property type="entry name" value="Phosphatidylcholine transfer protein, putative"/>
    <property type="match status" value="1"/>
</dbReference>
<keyword evidence="15" id="KW-1185">Reference proteome</keyword>
<evidence type="ECO:0000256" key="5">
    <source>
        <dbReference type="ARBA" id="ARBA00022990"/>
    </source>
</evidence>
<evidence type="ECO:0000313" key="14">
    <source>
        <dbReference type="EMBL" id="KAK0169153.1"/>
    </source>
</evidence>
<dbReference type="EMBL" id="JAQQBR010001831">
    <property type="protein sequence ID" value="KAK0169153.1"/>
    <property type="molecule type" value="Genomic_DNA"/>
</dbReference>
<evidence type="ECO:0000256" key="2">
    <source>
        <dbReference type="ARBA" id="ARBA00022448"/>
    </source>
</evidence>
<organism evidence="14 15">
    <name type="scientific">Microctonus hyperodae</name>
    <name type="common">Parasitoid wasp</name>
    <dbReference type="NCBI Taxonomy" id="165561"/>
    <lineage>
        <taxon>Eukaryota</taxon>
        <taxon>Metazoa</taxon>
        <taxon>Ecdysozoa</taxon>
        <taxon>Arthropoda</taxon>
        <taxon>Hexapoda</taxon>
        <taxon>Insecta</taxon>
        <taxon>Pterygota</taxon>
        <taxon>Neoptera</taxon>
        <taxon>Endopterygota</taxon>
        <taxon>Hymenoptera</taxon>
        <taxon>Apocrita</taxon>
        <taxon>Ichneumonoidea</taxon>
        <taxon>Braconidae</taxon>
        <taxon>Euphorinae</taxon>
        <taxon>Microctonus</taxon>
    </lineage>
</organism>
<evidence type="ECO:0000256" key="1">
    <source>
        <dbReference type="ARBA" id="ARBA00004496"/>
    </source>
</evidence>
<evidence type="ECO:0000256" key="9">
    <source>
        <dbReference type="ARBA" id="ARBA00069061"/>
    </source>
</evidence>
<dbReference type="PROSITE" id="PS50848">
    <property type="entry name" value="START"/>
    <property type="match status" value="1"/>
</dbReference>
<dbReference type="InterPro" id="IPR002913">
    <property type="entry name" value="START_lipid-bd_dom"/>
</dbReference>
<comment type="subunit">
    <text evidence="8">Interacts with ACOT13/THEM2.</text>
</comment>
<dbReference type="Gene3D" id="3.30.530.20">
    <property type="match status" value="1"/>
</dbReference>
<proteinExistence type="predicted"/>
<dbReference type="AlphaFoldDB" id="A0AA39FGN6"/>
<protein>
    <recommendedName>
        <fullName evidence="9">Phosphatidylcholine transfer protein</fullName>
    </recommendedName>
    <alternativeName>
        <fullName evidence="11">START domain-containing protein 2</fullName>
    </alternativeName>
    <alternativeName>
        <fullName evidence="10">StAR-related lipid transfer protein 2</fullName>
    </alternativeName>
</protein>
<dbReference type="CDD" id="cd08911">
    <property type="entry name" value="START_STARD7-like"/>
    <property type="match status" value="1"/>
</dbReference>
<name>A0AA39FGN6_MICHY</name>
<keyword evidence="6" id="KW-0445">Lipid transport</keyword>
<evidence type="ECO:0000256" key="11">
    <source>
        <dbReference type="ARBA" id="ARBA00079049"/>
    </source>
</evidence>
<keyword evidence="2" id="KW-0813">Transport</keyword>